<evidence type="ECO:0000313" key="2">
    <source>
        <dbReference type="Proteomes" id="UP000422221"/>
    </source>
</evidence>
<dbReference type="EMBL" id="VWMK01000009">
    <property type="protein sequence ID" value="KAA3765554.1"/>
    <property type="molecule type" value="Genomic_DNA"/>
</dbReference>
<proteinExistence type="predicted"/>
<dbReference type="Pfam" id="PF13353">
    <property type="entry name" value="Fer4_12"/>
    <property type="match status" value="1"/>
</dbReference>
<dbReference type="Proteomes" id="UP000422221">
    <property type="component" value="Unassembled WGS sequence"/>
</dbReference>
<dbReference type="Gene3D" id="3.20.20.70">
    <property type="entry name" value="Aldolase class I"/>
    <property type="match status" value="1"/>
</dbReference>
<sequence length="99" mass="11047">MGIHRHRLLTDGEGVTTFVGFSGYPLRCKYCINKSCWEESGTINYTPAELYDEIKKGLIYLVATGGGVTFGGGEPGLQSKFRNLEKFAMDDYISTWKPL</sequence>
<organism evidence="1 2">
    <name type="scientific">Bacteroides salyersiae</name>
    <dbReference type="NCBI Taxonomy" id="291644"/>
    <lineage>
        <taxon>Bacteria</taxon>
        <taxon>Pseudomonadati</taxon>
        <taxon>Bacteroidota</taxon>
        <taxon>Bacteroidia</taxon>
        <taxon>Bacteroidales</taxon>
        <taxon>Bacteroidaceae</taxon>
        <taxon>Bacteroides</taxon>
    </lineage>
</organism>
<dbReference type="InterPro" id="IPR013785">
    <property type="entry name" value="Aldolase_TIM"/>
</dbReference>
<comment type="caution">
    <text evidence="1">The sequence shown here is derived from an EMBL/GenBank/DDBJ whole genome shotgun (WGS) entry which is preliminary data.</text>
</comment>
<gene>
    <name evidence="1" type="ORF">F3F73_10685</name>
</gene>
<reference evidence="1 2" key="1">
    <citation type="journal article" date="2019" name="Nat. Med.">
        <title>A library of human gut bacterial isolates paired with longitudinal multiomics data enables mechanistic microbiome research.</title>
        <authorList>
            <person name="Poyet M."/>
            <person name="Groussin M."/>
            <person name="Gibbons S.M."/>
            <person name="Avila-Pacheco J."/>
            <person name="Jiang X."/>
            <person name="Kearney S.M."/>
            <person name="Perrotta A.R."/>
            <person name="Berdy B."/>
            <person name="Zhao S."/>
            <person name="Lieberman T.D."/>
            <person name="Swanson P.K."/>
            <person name="Smith M."/>
            <person name="Roesemann S."/>
            <person name="Alexander J.E."/>
            <person name="Rich S.A."/>
            <person name="Livny J."/>
            <person name="Vlamakis H."/>
            <person name="Clish C."/>
            <person name="Bullock K."/>
            <person name="Deik A."/>
            <person name="Scott J."/>
            <person name="Pierce K.A."/>
            <person name="Xavier R.J."/>
            <person name="Alm E.J."/>
        </authorList>
    </citation>
    <scope>NUCLEOTIDE SEQUENCE [LARGE SCALE GENOMIC DNA]</scope>
    <source>
        <strain evidence="1 2">BIOML-A10</strain>
    </source>
</reference>
<name>A0A7J4XJ46_9BACE</name>
<dbReference type="AlphaFoldDB" id="A0A7J4XJ46"/>
<evidence type="ECO:0000313" key="1">
    <source>
        <dbReference type="EMBL" id="KAA3765554.1"/>
    </source>
</evidence>
<protein>
    <submittedName>
        <fullName evidence="1">4Fe-4S cluster-binding domain-containing protein</fullName>
    </submittedName>
</protein>
<accession>A0A7J4XJ46</accession>